<evidence type="ECO:0000313" key="6">
    <source>
        <dbReference type="EMBL" id="MBU3877551.1"/>
    </source>
</evidence>
<evidence type="ECO:0000256" key="2">
    <source>
        <dbReference type="ARBA" id="ARBA00022801"/>
    </source>
</evidence>
<sequence length="457" mass="51481">MREFKNRRNPILPLDIHIPDSEGHVMPDGKLYLYGSFDDREDVYCSDKYHVVSTPDMEHWTIHDVSLTGPDIPWYNNPDAPKYPGIDWSHPTPFIQKMLADAAAKGDDMKEAFEKEDEEKPPLLFAPDCIYKDGKYYLYFCMSDDSEGVAVSDRPEGPFTDPVQLPCGGIDPAIFIDDDGQAYYYWGQLFSHGVKLNEDMVSFQEDEIVDDLVTEEEHFFHEGSSMRKIGDTYYYVYADMQRGKPTSLGYATSKSPLGPFEYQGIIIDNDGCDPESWNNHGSIECVNGQWYVFYHRSSRASQQHRRLCIEPVTINADGTIDEVKMTSQGVGEPFAPGETIMGYQACGLKGTVYIGVDGENPQCGNDCGGSEKLMNISDGDEAVFRYIKSDKEYCEIQLAASGSGFVEVWMNETLAGSVTVEDGVQQNSEIRMEAGEYELRLVFREADGLEIREITVK</sequence>
<evidence type="ECO:0000256" key="5">
    <source>
        <dbReference type="RuleBase" id="RU361187"/>
    </source>
</evidence>
<evidence type="ECO:0000256" key="3">
    <source>
        <dbReference type="ARBA" id="ARBA00023277"/>
    </source>
</evidence>
<name>A0ABS6D7Y2_9FIRM</name>
<protein>
    <submittedName>
        <fullName evidence="6">Family 43 glycosylhydrolase</fullName>
    </submittedName>
</protein>
<evidence type="ECO:0000256" key="1">
    <source>
        <dbReference type="ARBA" id="ARBA00022651"/>
    </source>
</evidence>
<keyword evidence="3" id="KW-0119">Carbohydrate metabolism</keyword>
<comment type="caution">
    <text evidence="6">The sequence shown here is derived from an EMBL/GenBank/DDBJ whole genome shotgun (WGS) entry which is preliminary data.</text>
</comment>
<dbReference type="EMBL" id="JABACJ020000019">
    <property type="protein sequence ID" value="MBU3877551.1"/>
    <property type="molecule type" value="Genomic_DNA"/>
</dbReference>
<dbReference type="InterPro" id="IPR006710">
    <property type="entry name" value="Glyco_hydro_43"/>
</dbReference>
<dbReference type="PANTHER" id="PTHR43772:SF2">
    <property type="entry name" value="PUTATIVE (AFU_ORTHOLOGUE AFUA_2G04480)-RELATED"/>
    <property type="match status" value="1"/>
</dbReference>
<accession>A0ABS6D7Y2</accession>
<comment type="similarity">
    <text evidence="5">Belongs to the glycosyl hydrolase 43 family.</text>
</comment>
<dbReference type="InterPro" id="IPR052176">
    <property type="entry name" value="Glycosyl_Hydrlase_43_Enz"/>
</dbReference>
<dbReference type="PANTHER" id="PTHR43772">
    <property type="entry name" value="ENDO-1,4-BETA-XYLANASE"/>
    <property type="match status" value="1"/>
</dbReference>
<dbReference type="CDD" id="cd18620">
    <property type="entry name" value="GH43_XylA-like"/>
    <property type="match status" value="1"/>
</dbReference>
<evidence type="ECO:0000256" key="4">
    <source>
        <dbReference type="ARBA" id="ARBA00023295"/>
    </source>
</evidence>
<dbReference type="RefSeq" id="WP_216244173.1">
    <property type="nucleotide sequence ID" value="NZ_JABACJ020000019.1"/>
</dbReference>
<keyword evidence="7" id="KW-1185">Reference proteome</keyword>
<keyword evidence="2 5" id="KW-0378">Hydrolase</keyword>
<gene>
    <name evidence="6" type="ORF">HGO97_017245</name>
</gene>
<evidence type="ECO:0000313" key="7">
    <source>
        <dbReference type="Proteomes" id="UP000723714"/>
    </source>
</evidence>
<dbReference type="Pfam" id="PF04616">
    <property type="entry name" value="Glyco_hydro_43"/>
    <property type="match status" value="1"/>
</dbReference>
<keyword evidence="4 5" id="KW-0326">Glycosidase</keyword>
<dbReference type="Proteomes" id="UP000723714">
    <property type="component" value="Unassembled WGS sequence"/>
</dbReference>
<reference evidence="6 7" key="1">
    <citation type="submission" date="2021-06" db="EMBL/GenBank/DDBJ databases">
        <title>Faecalicatena sp. nov. isolated from porcine feces.</title>
        <authorList>
            <person name="Oh B.S."/>
            <person name="Lee J.H."/>
        </authorList>
    </citation>
    <scope>NUCLEOTIDE SEQUENCE [LARGE SCALE GENOMIC DNA]</scope>
    <source>
        <strain evidence="6 7">AGMB00832</strain>
    </source>
</reference>
<proteinExistence type="inferred from homology"/>
<keyword evidence="1" id="KW-0624">Polysaccharide degradation</keyword>
<keyword evidence="1" id="KW-0858">Xylan degradation</keyword>
<organism evidence="6 7">
    <name type="scientific">Faecalicatena faecalis</name>
    <dbReference type="NCBI Taxonomy" id="2726362"/>
    <lineage>
        <taxon>Bacteria</taxon>
        <taxon>Bacillati</taxon>
        <taxon>Bacillota</taxon>
        <taxon>Clostridia</taxon>
        <taxon>Lachnospirales</taxon>
        <taxon>Lachnospiraceae</taxon>
        <taxon>Faecalicatena</taxon>
    </lineage>
</organism>